<dbReference type="EMBL" id="JBHRSJ010000016">
    <property type="protein sequence ID" value="MFC2972446.1"/>
    <property type="molecule type" value="Genomic_DNA"/>
</dbReference>
<organism evidence="2 3">
    <name type="scientific">Azotobacter bryophylli</name>
    <dbReference type="NCBI Taxonomy" id="1986537"/>
    <lineage>
        <taxon>Bacteria</taxon>
        <taxon>Pseudomonadati</taxon>
        <taxon>Pseudomonadota</taxon>
        <taxon>Gammaproteobacteria</taxon>
        <taxon>Pseudomonadales</taxon>
        <taxon>Pseudomonadaceae</taxon>
        <taxon>Azotobacter</taxon>
    </lineage>
</organism>
<keyword evidence="2" id="KW-0378">Hydrolase</keyword>
<evidence type="ECO:0000313" key="2">
    <source>
        <dbReference type="EMBL" id="MFC2972446.1"/>
    </source>
</evidence>
<keyword evidence="3" id="KW-1185">Reference proteome</keyword>
<dbReference type="SUPFAM" id="SSF53474">
    <property type="entry name" value="alpha/beta-Hydrolases"/>
    <property type="match status" value="1"/>
</dbReference>
<accession>A0ABV7AUK0</accession>
<dbReference type="PANTHER" id="PTHR22946">
    <property type="entry name" value="DIENELACTONE HYDROLASE DOMAIN-CONTAINING PROTEIN-RELATED"/>
    <property type="match status" value="1"/>
</dbReference>
<protein>
    <submittedName>
        <fullName evidence="2">Dienelactone hydrolase family protein</fullName>
        <ecNumber evidence="2">3.1.-.-</ecNumber>
    </submittedName>
</protein>
<proteinExistence type="predicted"/>
<gene>
    <name evidence="2" type="ORF">ACFOJE_09530</name>
</gene>
<comment type="caution">
    <text evidence="2">The sequence shown here is derived from an EMBL/GenBank/DDBJ whole genome shotgun (WGS) entry which is preliminary data.</text>
</comment>
<dbReference type="Proteomes" id="UP001595457">
    <property type="component" value="Unassembled WGS sequence"/>
</dbReference>
<evidence type="ECO:0000259" key="1">
    <source>
        <dbReference type="Pfam" id="PF01738"/>
    </source>
</evidence>
<evidence type="ECO:0000313" key="3">
    <source>
        <dbReference type="Proteomes" id="UP001595457"/>
    </source>
</evidence>
<dbReference type="PANTHER" id="PTHR22946:SF0">
    <property type="entry name" value="DIENELACTONE HYDROLASE DOMAIN-CONTAINING PROTEIN"/>
    <property type="match status" value="1"/>
</dbReference>
<sequence length="225" mass="24189">MSNSSARPMRFTLGKARLHGDLTVPDNADGMVVFVHGSGSSRHSPRNMSVARFFNGLGLATLLFDLLTEEEQPVDEATRQFRFDIPLLSERLNGVVDQLRGDPSLRGFRLGLFGASTGAAAALITAASRPADIGAVVSRGGRVDLAGDSLERVKAPALFIVGGADLEVLELNRQTIVHLKCPHELFVVPGATHLFEESGKMDEVARLAGDWFRLHLAHQGSAVKP</sequence>
<dbReference type="EC" id="3.1.-.-" evidence="2"/>
<dbReference type="RefSeq" id="WP_377814085.1">
    <property type="nucleotide sequence ID" value="NZ_JBHRSJ010000016.1"/>
</dbReference>
<reference evidence="3" key="1">
    <citation type="journal article" date="2019" name="Int. J. Syst. Evol. Microbiol.">
        <title>The Global Catalogue of Microorganisms (GCM) 10K type strain sequencing project: providing services to taxonomists for standard genome sequencing and annotation.</title>
        <authorList>
            <consortium name="The Broad Institute Genomics Platform"/>
            <consortium name="The Broad Institute Genome Sequencing Center for Infectious Disease"/>
            <person name="Wu L."/>
            <person name="Ma J."/>
        </authorList>
    </citation>
    <scope>NUCLEOTIDE SEQUENCE [LARGE SCALE GENOMIC DNA]</scope>
    <source>
        <strain evidence="3">KCTC 62195</strain>
    </source>
</reference>
<dbReference type="InterPro" id="IPR002925">
    <property type="entry name" value="Dienelactn_hydro"/>
</dbReference>
<feature type="domain" description="Dienelactone hydrolase" evidence="1">
    <location>
        <begin position="25"/>
        <end position="202"/>
    </location>
</feature>
<dbReference type="GO" id="GO:0016787">
    <property type="term" value="F:hydrolase activity"/>
    <property type="evidence" value="ECO:0007669"/>
    <property type="project" value="UniProtKB-KW"/>
</dbReference>
<dbReference type="Pfam" id="PF01738">
    <property type="entry name" value="DLH"/>
    <property type="match status" value="1"/>
</dbReference>
<name>A0ABV7AUK0_9GAMM</name>
<dbReference type="InterPro" id="IPR029058">
    <property type="entry name" value="AB_hydrolase_fold"/>
</dbReference>
<dbReference type="InterPro" id="IPR050261">
    <property type="entry name" value="FrsA_esterase"/>
</dbReference>
<dbReference type="Gene3D" id="3.40.50.1820">
    <property type="entry name" value="alpha/beta hydrolase"/>
    <property type="match status" value="1"/>
</dbReference>